<accession>A0AAD2K8Q4</accession>
<gene>
    <name evidence="1" type="ORF">MYCIT1_LOCUS36475</name>
</gene>
<evidence type="ECO:0000313" key="2">
    <source>
        <dbReference type="Proteomes" id="UP001295794"/>
    </source>
</evidence>
<organism evidence="1 2">
    <name type="scientific">Mycena citricolor</name>
    <dbReference type="NCBI Taxonomy" id="2018698"/>
    <lineage>
        <taxon>Eukaryota</taxon>
        <taxon>Fungi</taxon>
        <taxon>Dikarya</taxon>
        <taxon>Basidiomycota</taxon>
        <taxon>Agaricomycotina</taxon>
        <taxon>Agaricomycetes</taxon>
        <taxon>Agaricomycetidae</taxon>
        <taxon>Agaricales</taxon>
        <taxon>Marasmiineae</taxon>
        <taxon>Mycenaceae</taxon>
        <taxon>Mycena</taxon>
    </lineage>
</organism>
<name>A0AAD2K8Q4_9AGAR</name>
<dbReference type="EMBL" id="CAVNYO010000472">
    <property type="protein sequence ID" value="CAK5283721.1"/>
    <property type="molecule type" value="Genomic_DNA"/>
</dbReference>
<dbReference type="Proteomes" id="UP001295794">
    <property type="component" value="Unassembled WGS sequence"/>
</dbReference>
<dbReference type="AlphaFoldDB" id="A0AAD2K8Q4"/>
<reference evidence="1" key="1">
    <citation type="submission" date="2023-11" db="EMBL/GenBank/DDBJ databases">
        <authorList>
            <person name="De Vega J J."/>
            <person name="De Vega J J."/>
        </authorList>
    </citation>
    <scope>NUCLEOTIDE SEQUENCE</scope>
</reference>
<proteinExistence type="predicted"/>
<evidence type="ECO:0000313" key="1">
    <source>
        <dbReference type="EMBL" id="CAK5283721.1"/>
    </source>
</evidence>
<keyword evidence="2" id="KW-1185">Reference proteome</keyword>
<comment type="caution">
    <text evidence="1">The sequence shown here is derived from an EMBL/GenBank/DDBJ whole genome shotgun (WGS) entry which is preliminary data.</text>
</comment>
<protein>
    <submittedName>
        <fullName evidence="1">Uncharacterized protein</fullName>
    </submittedName>
</protein>
<sequence>MNTSSGSQVMCSIHAAAKVLSFDLLFELSKYELLHDAFLPSQDSLAYVSYSVQPLEHIIKHSPVLFIRSQFTPCLCAAEQMNQ</sequence>